<gene>
    <name evidence="1" type="ORF">BDM02DRAFT_3000051</name>
</gene>
<dbReference type="Proteomes" id="UP000886501">
    <property type="component" value="Unassembled WGS sequence"/>
</dbReference>
<accession>A0ACB6YYG7</accession>
<protein>
    <submittedName>
        <fullName evidence="1">Uncharacterized protein</fullName>
    </submittedName>
</protein>
<reference evidence="1" key="1">
    <citation type="submission" date="2019-10" db="EMBL/GenBank/DDBJ databases">
        <authorList>
            <consortium name="DOE Joint Genome Institute"/>
            <person name="Kuo A."/>
            <person name="Miyauchi S."/>
            <person name="Kiss E."/>
            <person name="Drula E."/>
            <person name="Kohler A."/>
            <person name="Sanchez-Garcia M."/>
            <person name="Andreopoulos B."/>
            <person name="Barry K.W."/>
            <person name="Bonito G."/>
            <person name="Buee M."/>
            <person name="Carver A."/>
            <person name="Chen C."/>
            <person name="Cichocki N."/>
            <person name="Clum A."/>
            <person name="Culley D."/>
            <person name="Crous P.W."/>
            <person name="Fauchery L."/>
            <person name="Girlanda M."/>
            <person name="Hayes R."/>
            <person name="Keri Z."/>
            <person name="Labutti K."/>
            <person name="Lipzen A."/>
            <person name="Lombard V."/>
            <person name="Magnuson J."/>
            <person name="Maillard F."/>
            <person name="Morin E."/>
            <person name="Murat C."/>
            <person name="Nolan M."/>
            <person name="Ohm R."/>
            <person name="Pangilinan J."/>
            <person name="Pereira M."/>
            <person name="Perotto S."/>
            <person name="Peter M."/>
            <person name="Riley R."/>
            <person name="Sitrit Y."/>
            <person name="Stielow B."/>
            <person name="Szollosi G."/>
            <person name="Zifcakova L."/>
            <person name="Stursova M."/>
            <person name="Spatafora J.W."/>
            <person name="Tedersoo L."/>
            <person name="Vaario L.-M."/>
            <person name="Yamada A."/>
            <person name="Yan M."/>
            <person name="Wang P."/>
            <person name="Xu J."/>
            <person name="Bruns T."/>
            <person name="Baldrian P."/>
            <person name="Vilgalys R."/>
            <person name="Henrissat B."/>
            <person name="Grigoriev I.V."/>
            <person name="Hibbett D."/>
            <person name="Nagy L.G."/>
            <person name="Martin F.M."/>
        </authorList>
    </citation>
    <scope>NUCLEOTIDE SEQUENCE</scope>
    <source>
        <strain evidence="1">P2</strain>
    </source>
</reference>
<keyword evidence="2" id="KW-1185">Reference proteome</keyword>
<name>A0ACB6YYG7_THEGA</name>
<proteinExistence type="predicted"/>
<comment type="caution">
    <text evidence="1">The sequence shown here is derived from an EMBL/GenBank/DDBJ whole genome shotgun (WGS) entry which is preliminary data.</text>
</comment>
<dbReference type="EMBL" id="MU118909">
    <property type="protein sequence ID" value="KAF9641926.1"/>
    <property type="molecule type" value="Genomic_DNA"/>
</dbReference>
<organism evidence="1 2">
    <name type="scientific">Thelephora ganbajun</name>
    <name type="common">Ganba fungus</name>
    <dbReference type="NCBI Taxonomy" id="370292"/>
    <lineage>
        <taxon>Eukaryota</taxon>
        <taxon>Fungi</taxon>
        <taxon>Dikarya</taxon>
        <taxon>Basidiomycota</taxon>
        <taxon>Agaricomycotina</taxon>
        <taxon>Agaricomycetes</taxon>
        <taxon>Thelephorales</taxon>
        <taxon>Thelephoraceae</taxon>
        <taxon>Thelephora</taxon>
    </lineage>
</organism>
<evidence type="ECO:0000313" key="2">
    <source>
        <dbReference type="Proteomes" id="UP000886501"/>
    </source>
</evidence>
<reference evidence="1" key="2">
    <citation type="journal article" date="2020" name="Nat. Commun.">
        <title>Large-scale genome sequencing of mycorrhizal fungi provides insights into the early evolution of symbiotic traits.</title>
        <authorList>
            <person name="Miyauchi S."/>
            <person name="Kiss E."/>
            <person name="Kuo A."/>
            <person name="Drula E."/>
            <person name="Kohler A."/>
            <person name="Sanchez-Garcia M."/>
            <person name="Morin E."/>
            <person name="Andreopoulos B."/>
            <person name="Barry K.W."/>
            <person name="Bonito G."/>
            <person name="Buee M."/>
            <person name="Carver A."/>
            <person name="Chen C."/>
            <person name="Cichocki N."/>
            <person name="Clum A."/>
            <person name="Culley D."/>
            <person name="Crous P.W."/>
            <person name="Fauchery L."/>
            <person name="Girlanda M."/>
            <person name="Hayes R.D."/>
            <person name="Keri Z."/>
            <person name="LaButti K."/>
            <person name="Lipzen A."/>
            <person name="Lombard V."/>
            <person name="Magnuson J."/>
            <person name="Maillard F."/>
            <person name="Murat C."/>
            <person name="Nolan M."/>
            <person name="Ohm R.A."/>
            <person name="Pangilinan J."/>
            <person name="Pereira M.F."/>
            <person name="Perotto S."/>
            <person name="Peter M."/>
            <person name="Pfister S."/>
            <person name="Riley R."/>
            <person name="Sitrit Y."/>
            <person name="Stielow J.B."/>
            <person name="Szollosi G."/>
            <person name="Zifcakova L."/>
            <person name="Stursova M."/>
            <person name="Spatafora J.W."/>
            <person name="Tedersoo L."/>
            <person name="Vaario L.M."/>
            <person name="Yamada A."/>
            <person name="Yan M."/>
            <person name="Wang P."/>
            <person name="Xu J."/>
            <person name="Bruns T."/>
            <person name="Baldrian P."/>
            <person name="Vilgalys R."/>
            <person name="Dunand C."/>
            <person name="Henrissat B."/>
            <person name="Grigoriev I.V."/>
            <person name="Hibbett D."/>
            <person name="Nagy L.G."/>
            <person name="Martin F.M."/>
        </authorList>
    </citation>
    <scope>NUCLEOTIDE SEQUENCE</scope>
    <source>
        <strain evidence="1">P2</strain>
    </source>
</reference>
<evidence type="ECO:0000313" key="1">
    <source>
        <dbReference type="EMBL" id="KAF9641926.1"/>
    </source>
</evidence>
<sequence>MSPNVTEVTQHIKASDMHAFGVTAFEVLTGRPPFYEINEISATYLMLSGSRPPRPDHHKVSDPVWRMIQSCWNPVASRRMPIKEVVTLLEAELSGIPTPDAWRHCWNILSD</sequence>